<dbReference type="PROSITE" id="PS50853">
    <property type="entry name" value="FN3"/>
    <property type="match status" value="1"/>
</dbReference>
<proteinExistence type="predicted"/>
<organism evidence="4">
    <name type="scientific">Oppiella nova</name>
    <dbReference type="NCBI Taxonomy" id="334625"/>
    <lineage>
        <taxon>Eukaryota</taxon>
        <taxon>Metazoa</taxon>
        <taxon>Ecdysozoa</taxon>
        <taxon>Arthropoda</taxon>
        <taxon>Chelicerata</taxon>
        <taxon>Arachnida</taxon>
        <taxon>Acari</taxon>
        <taxon>Acariformes</taxon>
        <taxon>Sarcoptiformes</taxon>
        <taxon>Oribatida</taxon>
        <taxon>Brachypylina</taxon>
        <taxon>Oppioidea</taxon>
        <taxon>Oppiidae</taxon>
        <taxon>Oppiella</taxon>
    </lineage>
</organism>
<keyword evidence="1" id="KW-0472">Membrane</keyword>
<evidence type="ECO:0000313" key="4">
    <source>
        <dbReference type="EMBL" id="CAD7645500.1"/>
    </source>
</evidence>
<dbReference type="InterPro" id="IPR007110">
    <property type="entry name" value="Ig-like_dom"/>
</dbReference>
<dbReference type="PANTHER" id="PTHR23278:SF19">
    <property type="entry name" value="OBSCURIN"/>
    <property type="match status" value="1"/>
</dbReference>
<evidence type="ECO:0000259" key="2">
    <source>
        <dbReference type="PROSITE" id="PS50835"/>
    </source>
</evidence>
<keyword evidence="1" id="KW-0812">Transmembrane</keyword>
<protein>
    <submittedName>
        <fullName evidence="4">Uncharacterized protein</fullName>
    </submittedName>
</protein>
<keyword evidence="5" id="KW-1185">Reference proteome</keyword>
<dbReference type="SUPFAM" id="SSF49265">
    <property type="entry name" value="Fibronectin type III"/>
    <property type="match status" value="1"/>
</dbReference>
<keyword evidence="1" id="KW-1133">Transmembrane helix</keyword>
<dbReference type="EMBL" id="OC916873">
    <property type="protein sequence ID" value="CAD7645500.1"/>
    <property type="molecule type" value="Genomic_DNA"/>
</dbReference>
<dbReference type="Pfam" id="PF13927">
    <property type="entry name" value="Ig_3"/>
    <property type="match status" value="1"/>
</dbReference>
<dbReference type="AlphaFoldDB" id="A0A7R9LS86"/>
<dbReference type="SMART" id="SM00408">
    <property type="entry name" value="IGc2"/>
    <property type="match status" value="1"/>
</dbReference>
<evidence type="ECO:0000256" key="1">
    <source>
        <dbReference type="SAM" id="Phobius"/>
    </source>
</evidence>
<accession>A0A7R9LS86</accession>
<dbReference type="InterPro" id="IPR003961">
    <property type="entry name" value="FN3_dom"/>
</dbReference>
<dbReference type="Proteomes" id="UP000728032">
    <property type="component" value="Unassembled WGS sequence"/>
</dbReference>
<feature type="transmembrane region" description="Helical" evidence="1">
    <location>
        <begin position="302"/>
        <end position="325"/>
    </location>
</feature>
<dbReference type="InterPro" id="IPR013783">
    <property type="entry name" value="Ig-like_fold"/>
</dbReference>
<name>A0A7R9LS86_9ACAR</name>
<dbReference type="InterPro" id="IPR036179">
    <property type="entry name" value="Ig-like_dom_sf"/>
</dbReference>
<dbReference type="PROSITE" id="PS50835">
    <property type="entry name" value="IG_LIKE"/>
    <property type="match status" value="2"/>
</dbReference>
<evidence type="ECO:0000313" key="5">
    <source>
        <dbReference type="Proteomes" id="UP000728032"/>
    </source>
</evidence>
<evidence type="ECO:0000259" key="3">
    <source>
        <dbReference type="PROSITE" id="PS50853"/>
    </source>
</evidence>
<dbReference type="InterPro" id="IPR003598">
    <property type="entry name" value="Ig_sub2"/>
</dbReference>
<gene>
    <name evidence="4" type="ORF">ONB1V03_LOCUS5242</name>
</gene>
<dbReference type="PANTHER" id="PTHR23278">
    <property type="entry name" value="SIDESTEP PROTEIN"/>
    <property type="match status" value="1"/>
</dbReference>
<dbReference type="Gene3D" id="2.60.40.10">
    <property type="entry name" value="Immunoglobulins"/>
    <property type="match status" value="3"/>
</dbReference>
<dbReference type="OrthoDB" id="10048737at2759"/>
<dbReference type="CDD" id="cd00063">
    <property type="entry name" value="FN3"/>
    <property type="match status" value="1"/>
</dbReference>
<dbReference type="SUPFAM" id="SSF48726">
    <property type="entry name" value="Immunoglobulin"/>
    <property type="match status" value="2"/>
</dbReference>
<dbReference type="InterPro" id="IPR036116">
    <property type="entry name" value="FN3_sf"/>
</dbReference>
<feature type="domain" description="Ig-like" evidence="2">
    <location>
        <begin position="108"/>
        <end position="184"/>
    </location>
</feature>
<sequence>MDNIPIVSLQYKGQSIESTVVSDGDEIIMECSVNGNPLAKVVLFTHDGIQLVSDSQSGIIVNNSSLVITSARAIHGGSYQCWAINSQGKDPPVCSQLSTTVRIQSLVEPLKLVCKVDAQPSEVEFRWSANSSAAKFHSGHDYNSDGLSSTLTLEPTLITSDRDVVIQCVASNTVGTTRQPCLFTFIPPTSPPPITDCQLRNRTTTGLVVDCVPPAPGGVGGLAQSFYLEVFDSNQVLVMNVSSDEVPVFAVGGLVSQASYSARVYAVNQLGKSPAFDVKLQTHKLFNKKFILDSPQTDSYEVWTALVAALLVIGVLVLIIITIICKIRVRDRHKNIKNKSPIDTSDISMANKMLNNIDNQKYTIYLVPNNTIEQNILMNDIRNPDLIPDIYDLDSIELSDRTDCLSMGRPVAAQAIQSNGDIHHKLNLNSIHRKNIPGNSVFVTNQSLRSQHQINNKSILDSNDIEIHAIQLNPNEDTVYPLTTAV</sequence>
<feature type="domain" description="Ig-like" evidence="2">
    <location>
        <begin position="5"/>
        <end position="98"/>
    </location>
</feature>
<feature type="domain" description="Fibronectin type-III" evidence="3">
    <location>
        <begin position="193"/>
        <end position="286"/>
    </location>
</feature>
<reference evidence="4" key="1">
    <citation type="submission" date="2020-11" db="EMBL/GenBank/DDBJ databases">
        <authorList>
            <person name="Tran Van P."/>
        </authorList>
    </citation>
    <scope>NUCLEOTIDE SEQUENCE</scope>
</reference>
<dbReference type="EMBL" id="CAJPVJ010002048">
    <property type="protein sequence ID" value="CAG2165704.1"/>
    <property type="molecule type" value="Genomic_DNA"/>
</dbReference>